<gene>
    <name evidence="2" type="ORF">CH339_08820</name>
</gene>
<name>A0A327JSF1_9HYPH</name>
<reference evidence="2 3" key="1">
    <citation type="submission" date="2017-07" db="EMBL/GenBank/DDBJ databases">
        <title>Draft Genome Sequences of Select Purple Nonsulfur Bacteria.</title>
        <authorList>
            <person name="Lasarre B."/>
            <person name="Mckinlay J.B."/>
        </authorList>
    </citation>
    <scope>NUCLEOTIDE SEQUENCE [LARGE SCALE GENOMIC DNA]</scope>
    <source>
        <strain evidence="2 3">DSM 11290</strain>
    </source>
</reference>
<dbReference type="PRINTS" id="PR00111">
    <property type="entry name" value="ABHYDROLASE"/>
</dbReference>
<dbReference type="InterPro" id="IPR017497">
    <property type="entry name" value="BchO"/>
</dbReference>
<sequence>MSLFKDRRLSWESAGADWPNREASRFVEARGICWHVQEMGPEDAPVVLLLHGTGASTHSFRDLMPLLAKEYRVIAPDLPGQGFSETPGRNGLTLWGMGTLIANLLDALDVRPAVVAGHSAGGAIAIQMALAGQIEPERIVAMNAALEPFPGSSFFSPMAKLLFMNPFVPRLFSFRARLSDIAGFVESSTNSQIDDVGKRCYEKLLQTPDHVGGALGMMANWDLGSLQTRLRHLKVPLVLVIARNDATVSPEVSERAARKAPNATLIAFETGGHLLHEVNPEAIAEIIAGRQIDA</sequence>
<dbReference type="PANTHER" id="PTHR46438">
    <property type="entry name" value="ALPHA/BETA-HYDROLASES SUPERFAMILY PROTEIN"/>
    <property type="match status" value="1"/>
</dbReference>
<dbReference type="NCBIfam" id="TIGR03056">
    <property type="entry name" value="bchO_mg_che_rel"/>
    <property type="match status" value="1"/>
</dbReference>
<evidence type="ECO:0000259" key="1">
    <source>
        <dbReference type="Pfam" id="PF00561"/>
    </source>
</evidence>
<dbReference type="OrthoDB" id="9799612at2"/>
<dbReference type="RefSeq" id="WP_111433983.1">
    <property type="nucleotide sequence ID" value="NZ_JACIGG010000008.1"/>
</dbReference>
<dbReference type="SUPFAM" id="SSF53474">
    <property type="entry name" value="alpha/beta-Hydrolases"/>
    <property type="match status" value="1"/>
</dbReference>
<dbReference type="AlphaFoldDB" id="A0A327JSF1"/>
<dbReference type="PANTHER" id="PTHR46438:SF11">
    <property type="entry name" value="LIPASE-RELATED"/>
    <property type="match status" value="1"/>
</dbReference>
<dbReference type="Proteomes" id="UP000249299">
    <property type="component" value="Unassembled WGS sequence"/>
</dbReference>
<proteinExistence type="predicted"/>
<dbReference type="InterPro" id="IPR029058">
    <property type="entry name" value="AB_hydrolase_fold"/>
</dbReference>
<evidence type="ECO:0000313" key="2">
    <source>
        <dbReference type="EMBL" id="RAI27812.1"/>
    </source>
</evidence>
<dbReference type="Pfam" id="PF00561">
    <property type="entry name" value="Abhydrolase_1"/>
    <property type="match status" value="1"/>
</dbReference>
<evidence type="ECO:0000313" key="3">
    <source>
        <dbReference type="Proteomes" id="UP000249299"/>
    </source>
</evidence>
<accession>A0A327JSF1</accession>
<dbReference type="Gene3D" id="3.40.50.1820">
    <property type="entry name" value="alpha/beta hydrolase"/>
    <property type="match status" value="1"/>
</dbReference>
<dbReference type="InterPro" id="IPR000073">
    <property type="entry name" value="AB_hydrolase_1"/>
</dbReference>
<comment type="caution">
    <text evidence="2">The sequence shown here is derived from an EMBL/GenBank/DDBJ whole genome shotgun (WGS) entry which is preliminary data.</text>
</comment>
<protein>
    <recommendedName>
        <fullName evidence="1">AB hydrolase-1 domain-containing protein</fullName>
    </recommendedName>
</protein>
<feature type="domain" description="AB hydrolase-1" evidence="1">
    <location>
        <begin position="45"/>
        <end position="280"/>
    </location>
</feature>
<organism evidence="2 3">
    <name type="scientific">Rhodobium orientis</name>
    <dbReference type="NCBI Taxonomy" id="34017"/>
    <lineage>
        <taxon>Bacteria</taxon>
        <taxon>Pseudomonadati</taxon>
        <taxon>Pseudomonadota</taxon>
        <taxon>Alphaproteobacteria</taxon>
        <taxon>Hyphomicrobiales</taxon>
        <taxon>Rhodobiaceae</taxon>
        <taxon>Rhodobium</taxon>
    </lineage>
</organism>
<keyword evidence="3" id="KW-1185">Reference proteome</keyword>
<dbReference type="EMBL" id="NPEV01000014">
    <property type="protein sequence ID" value="RAI27812.1"/>
    <property type="molecule type" value="Genomic_DNA"/>
</dbReference>